<name>F4D5V1_HELPX</name>
<proteinExistence type="predicted"/>
<dbReference type="KEGG" id="hpx:HMPREF0462_0771"/>
<dbReference type="HOGENOM" id="CLU_084370_1_0_7"/>
<evidence type="ECO:0000313" key="2">
    <source>
        <dbReference type="Proteomes" id="UP000008459"/>
    </source>
</evidence>
<evidence type="ECO:0000313" key="1">
    <source>
        <dbReference type="EMBL" id="AEE70376.1"/>
    </source>
</evidence>
<evidence type="ECO:0008006" key="3">
    <source>
        <dbReference type="Google" id="ProtNLM"/>
    </source>
</evidence>
<dbReference type="AlphaFoldDB" id="F4D5V1"/>
<accession>F4D5V1</accession>
<organism evidence="1 2">
    <name type="scientific">Helicobacter pylori 83</name>
    <dbReference type="NCBI Taxonomy" id="585538"/>
    <lineage>
        <taxon>Bacteria</taxon>
        <taxon>Pseudomonadati</taxon>
        <taxon>Campylobacterota</taxon>
        <taxon>Epsilonproteobacteria</taxon>
        <taxon>Campylobacterales</taxon>
        <taxon>Helicobacteraceae</taxon>
        <taxon>Helicobacter</taxon>
    </lineage>
</organism>
<gene>
    <name evidence="1" type="ORF">HMPREF0462_0771</name>
</gene>
<protein>
    <recommendedName>
        <fullName evidence="3">Outer membrane protein</fullName>
    </recommendedName>
</protein>
<sequence>MATGLNYRYKHSKYSVSISIPLIQRKASVVSSDGDYTNSFVFNEGASHFKVFFNYGWVF</sequence>
<dbReference type="PATRIC" id="fig|585538.3.peg.793"/>
<dbReference type="EMBL" id="CP002605">
    <property type="protein sequence ID" value="AEE70376.1"/>
    <property type="molecule type" value="Genomic_DNA"/>
</dbReference>
<reference evidence="1 2" key="1">
    <citation type="submission" date="2011-03" db="EMBL/GenBank/DDBJ databases">
        <authorList>
            <person name="Muzny D."/>
            <person name="Qin X."/>
            <person name="Deng J."/>
            <person name="Jiang H."/>
            <person name="Liu Y."/>
            <person name="Qu J."/>
            <person name="Song X.-Z."/>
            <person name="Zhang L."/>
            <person name="Thornton R."/>
            <person name="Coyle M."/>
            <person name="Francisco L."/>
            <person name="Jackson L."/>
            <person name="Javaid M."/>
            <person name="Korchina V."/>
            <person name="Kovar C."/>
            <person name="Mata R."/>
            <person name="Mathew T."/>
            <person name="Ngo R."/>
            <person name="Nguyen L."/>
            <person name="Nguyen N."/>
            <person name="Okwuonu G."/>
            <person name="Ongeri F."/>
            <person name="Pham C."/>
            <person name="Simmons D."/>
            <person name="Wilczek-Boney K."/>
            <person name="Hale W."/>
            <person name="Jakkamsetti A."/>
            <person name="Pham P."/>
            <person name="Ruth R."/>
            <person name="San Lucas F."/>
            <person name="Warren J."/>
            <person name="Zhang J."/>
            <person name="Zhao Z."/>
            <person name="Zhou C."/>
            <person name="Zhu D."/>
            <person name="Lee S."/>
            <person name="Bess C."/>
            <person name="Blankenburg K."/>
            <person name="Forbes L."/>
            <person name="Fu Q."/>
            <person name="Gubbala S."/>
            <person name="Hirani K."/>
            <person name="Jayaseelan J.C."/>
            <person name="Lara F."/>
            <person name="Munidasa M."/>
            <person name="Palculict T."/>
            <person name="Patil S."/>
            <person name="Pu L.-L."/>
            <person name="Saada N."/>
            <person name="Tang L."/>
            <person name="Weissenberger G."/>
            <person name="Zhu Y."/>
            <person name="Hemphill L."/>
            <person name="Shang Y."/>
            <person name="Youmans B."/>
            <person name="Ayvaz T."/>
            <person name="Ross M."/>
            <person name="Santibanez J."/>
            <person name="Aqrawi P."/>
            <person name="Gross S."/>
            <person name="Joshi V."/>
            <person name="Fowler G."/>
            <person name="Nazareth L."/>
            <person name="Reid J."/>
            <person name="Worley K."/>
            <person name="Petrosino J."/>
            <person name="Highlander S."/>
            <person name="Gibbs R."/>
            <person name="Gibbs R."/>
        </authorList>
    </citation>
    <scope>NUCLEOTIDE SEQUENCE [LARGE SCALE GENOMIC DNA]</scope>
    <source>
        <strain evidence="1 2">83</strain>
    </source>
</reference>
<dbReference type="Proteomes" id="UP000008459">
    <property type="component" value="Chromosome"/>
</dbReference>